<name>A0AB34K5L2_PRYPA</name>
<evidence type="ECO:0000313" key="4">
    <source>
        <dbReference type="Proteomes" id="UP001515480"/>
    </source>
</evidence>
<dbReference type="EMBL" id="JBGBPQ010000001">
    <property type="protein sequence ID" value="KAL1529788.1"/>
    <property type="molecule type" value="Genomic_DNA"/>
</dbReference>
<evidence type="ECO:0000256" key="1">
    <source>
        <dbReference type="ARBA" id="ARBA00023078"/>
    </source>
</evidence>
<dbReference type="Gene3D" id="1.20.120.290">
    <property type="entry name" value="Oxygen-evolving enhancer protein 3 (PsbQ), four-helix up-down bundle"/>
    <property type="match status" value="1"/>
</dbReference>
<protein>
    <submittedName>
        <fullName evidence="3">Uncharacterized protein</fullName>
    </submittedName>
</protein>
<keyword evidence="4" id="KW-1185">Reference proteome</keyword>
<dbReference type="SUPFAM" id="SSF101112">
    <property type="entry name" value="Oxygen-evolving enhancer protein 3"/>
    <property type="match status" value="1"/>
</dbReference>
<keyword evidence="1" id="KW-0793">Thylakoid</keyword>
<feature type="signal peptide" evidence="2">
    <location>
        <begin position="1"/>
        <end position="15"/>
    </location>
</feature>
<comment type="caution">
    <text evidence="3">The sequence shown here is derived from an EMBL/GenBank/DDBJ whole genome shotgun (WGS) entry which is preliminary data.</text>
</comment>
<sequence>MLLLLPAALAALQLGASPHAGRVSTRRSALAFIAGGPAALLSTSAAHAKFGEFAKMSGGQAQFAAGDEKNECMFAQPGTGICTVYKSSDPPLWASPNTELALSKLTKAAEQLQSLGSQVEGCKWSKIAQTLGISRDLREAVGFLTSAAKDPAATAIAKKVFQDLDGVQLAAQKKDAKTAMKYFNQYETDMAKLLSLLS</sequence>
<dbReference type="InterPro" id="IPR023222">
    <property type="entry name" value="PsbQ-like_dom_sf"/>
</dbReference>
<evidence type="ECO:0000313" key="3">
    <source>
        <dbReference type="EMBL" id="KAL1529788.1"/>
    </source>
</evidence>
<dbReference type="AlphaFoldDB" id="A0AB34K5L2"/>
<feature type="chain" id="PRO_5044199378" evidence="2">
    <location>
        <begin position="16"/>
        <end position="198"/>
    </location>
</feature>
<organism evidence="3 4">
    <name type="scientific">Prymnesium parvum</name>
    <name type="common">Toxic golden alga</name>
    <dbReference type="NCBI Taxonomy" id="97485"/>
    <lineage>
        <taxon>Eukaryota</taxon>
        <taxon>Haptista</taxon>
        <taxon>Haptophyta</taxon>
        <taxon>Prymnesiophyceae</taxon>
        <taxon>Prymnesiales</taxon>
        <taxon>Prymnesiaceae</taxon>
        <taxon>Prymnesium</taxon>
    </lineage>
</organism>
<dbReference type="Proteomes" id="UP001515480">
    <property type="component" value="Unassembled WGS sequence"/>
</dbReference>
<keyword evidence="2" id="KW-0732">Signal</keyword>
<reference evidence="3 4" key="1">
    <citation type="journal article" date="2024" name="Science">
        <title>Giant polyketide synthase enzymes in the biosynthesis of giant marine polyether toxins.</title>
        <authorList>
            <person name="Fallon T.R."/>
            <person name="Shende V.V."/>
            <person name="Wierzbicki I.H."/>
            <person name="Pendleton A.L."/>
            <person name="Watervoot N.F."/>
            <person name="Auber R.P."/>
            <person name="Gonzalez D.J."/>
            <person name="Wisecaver J.H."/>
            <person name="Moore B.S."/>
        </authorList>
    </citation>
    <scope>NUCLEOTIDE SEQUENCE [LARGE SCALE GENOMIC DNA]</scope>
    <source>
        <strain evidence="3 4">12B1</strain>
    </source>
</reference>
<proteinExistence type="predicted"/>
<evidence type="ECO:0000256" key="2">
    <source>
        <dbReference type="SAM" id="SignalP"/>
    </source>
</evidence>
<gene>
    <name evidence="3" type="ORF">AB1Y20_000722</name>
</gene>
<accession>A0AB34K5L2</accession>